<proteinExistence type="predicted"/>
<keyword evidence="2" id="KW-0472">Membrane</keyword>
<dbReference type="AlphaFoldDB" id="A0A1V9ZFE3"/>
<feature type="coiled-coil region" evidence="1">
    <location>
        <begin position="425"/>
        <end position="452"/>
    </location>
</feature>
<dbReference type="SUPFAM" id="SSF103657">
    <property type="entry name" value="BAR/IMD domain-like"/>
    <property type="match status" value="2"/>
</dbReference>
<evidence type="ECO:0000313" key="4">
    <source>
        <dbReference type="Proteomes" id="UP000243579"/>
    </source>
</evidence>
<gene>
    <name evidence="3" type="ORF">ACHHYP_13761</name>
</gene>
<feature type="transmembrane region" description="Helical" evidence="2">
    <location>
        <begin position="628"/>
        <end position="648"/>
    </location>
</feature>
<reference evidence="3 4" key="1">
    <citation type="journal article" date="2014" name="Genome Biol. Evol.">
        <title>The secreted proteins of Achlya hypogyna and Thraustotheca clavata identify the ancestral oomycete secretome and reveal gene acquisitions by horizontal gene transfer.</title>
        <authorList>
            <person name="Misner I."/>
            <person name="Blouin N."/>
            <person name="Leonard G."/>
            <person name="Richards T.A."/>
            <person name="Lane C.E."/>
        </authorList>
    </citation>
    <scope>NUCLEOTIDE SEQUENCE [LARGE SCALE GENOMIC DNA]</scope>
    <source>
        <strain evidence="3 4">ATCC 48635</strain>
    </source>
</reference>
<keyword evidence="2" id="KW-0812">Transmembrane</keyword>
<keyword evidence="1" id="KW-0175">Coiled coil</keyword>
<dbReference type="Proteomes" id="UP000243579">
    <property type="component" value="Unassembled WGS sequence"/>
</dbReference>
<comment type="caution">
    <text evidence="3">The sequence shown here is derived from an EMBL/GenBank/DDBJ whole genome shotgun (WGS) entry which is preliminary data.</text>
</comment>
<keyword evidence="2" id="KW-1133">Transmembrane helix</keyword>
<accession>A0A1V9ZFE3</accession>
<dbReference type="Gene3D" id="1.20.1270.60">
    <property type="entry name" value="Arfaptin homology (AH) domain/BAR domain"/>
    <property type="match status" value="2"/>
</dbReference>
<protein>
    <submittedName>
        <fullName evidence="3">Uncharacterized protein</fullName>
    </submittedName>
</protein>
<dbReference type="EMBL" id="JNBR01000132">
    <property type="protein sequence ID" value="OQR96719.1"/>
    <property type="molecule type" value="Genomic_DNA"/>
</dbReference>
<sequence>MAGSWTAMCYRLDVVEKKTMEGVATYRTVQTLVRDLALIEEKHAKQHQKLLDAAKCLPHKVSGGVTQLYKIWLTELPAYLDAVAKARQKLASDLLRSVVTVVQLQQTQYQAQTLQILSDIRASQELYVGKKYSMNVAKHRHEKIVKAVEAVLRQRDGTRERADSDIAARRALPDISGPSVAALEQKRDELLDSFRARVLKGLSDVDAAQAKYAAAHRDAVAQREGHRQMILAKLTQLDELEEQRIVGLQAKVFAPVVQAYAALERSTTSAAGRFFASARMGLEDARDPTPSSPGDDDPPVAVLNGVVRLLANDCSVAVKVAELVGLLQHTNEAHADRLQQLLSPPWALGPLEGASVNRAWGQLLAGLEVALHAERDYADALQGMVGRRWGALRSAQQSTQRQIAGVAGNIKMKRTGVQLNERDACARYEQALRDDDARLRQLEAAEKEARAEAALPQRDRLVLLGWRDPATVRLEKLRKSYEDFMDTEMATRAKQWTFAKEAATKFTKLFNVLVATVCGDFENAKRAEDAAIRGILFAWETALQAWAVTTQRTLDDVVTAVAAVSPSADLTAFLAAHASPPLPAVVRGVPFELYDSPLLARERRPAPDPHCPEPVKADLRSDAQQAEAALLFALVAGLVLLVGGLGLVRDEVARAAQLIDQQRAAVAALRLLVATIE</sequence>
<keyword evidence="4" id="KW-1185">Reference proteome</keyword>
<organism evidence="3 4">
    <name type="scientific">Achlya hypogyna</name>
    <name type="common">Oomycete</name>
    <name type="synonym">Protoachlya hypogyna</name>
    <dbReference type="NCBI Taxonomy" id="1202772"/>
    <lineage>
        <taxon>Eukaryota</taxon>
        <taxon>Sar</taxon>
        <taxon>Stramenopiles</taxon>
        <taxon>Oomycota</taxon>
        <taxon>Saprolegniomycetes</taxon>
        <taxon>Saprolegniales</taxon>
        <taxon>Achlyaceae</taxon>
        <taxon>Achlya</taxon>
    </lineage>
</organism>
<evidence type="ECO:0000256" key="2">
    <source>
        <dbReference type="SAM" id="Phobius"/>
    </source>
</evidence>
<evidence type="ECO:0000313" key="3">
    <source>
        <dbReference type="EMBL" id="OQR96719.1"/>
    </source>
</evidence>
<dbReference type="InterPro" id="IPR027267">
    <property type="entry name" value="AH/BAR_dom_sf"/>
</dbReference>
<dbReference type="OrthoDB" id="78304at2759"/>
<evidence type="ECO:0000256" key="1">
    <source>
        <dbReference type="SAM" id="Coils"/>
    </source>
</evidence>
<name>A0A1V9ZFE3_ACHHY</name>